<keyword evidence="3" id="KW-1185">Reference proteome</keyword>
<dbReference type="EMBL" id="JAAAIN010000429">
    <property type="protein sequence ID" value="KAG0314636.1"/>
    <property type="molecule type" value="Genomic_DNA"/>
</dbReference>
<dbReference type="OrthoDB" id="10248542at2759"/>
<sequence>MDHFPTNWGNPRSEDVDSYNTYPVASHSGTVPHSVRQIAGFGHAAGHPTSHTQYVPSFTSHAVITSAFNHSLRRSTQVCEGG</sequence>
<evidence type="ECO:0000256" key="1">
    <source>
        <dbReference type="SAM" id="MobiDB-lite"/>
    </source>
</evidence>
<name>A0A9P6RCW5_9FUNG</name>
<accession>A0A9P6RCW5</accession>
<feature type="region of interest" description="Disordered" evidence="1">
    <location>
        <begin position="1"/>
        <end position="24"/>
    </location>
</feature>
<proteinExistence type="predicted"/>
<protein>
    <submittedName>
        <fullName evidence="2">Uncharacterized protein</fullName>
    </submittedName>
</protein>
<dbReference type="Proteomes" id="UP000823405">
    <property type="component" value="Unassembled WGS sequence"/>
</dbReference>
<dbReference type="AlphaFoldDB" id="A0A9P6RCW5"/>
<evidence type="ECO:0000313" key="3">
    <source>
        <dbReference type="Proteomes" id="UP000823405"/>
    </source>
</evidence>
<gene>
    <name evidence="2" type="ORF">BGZ97_009092</name>
</gene>
<evidence type="ECO:0000313" key="2">
    <source>
        <dbReference type="EMBL" id="KAG0314636.1"/>
    </source>
</evidence>
<organism evidence="2 3">
    <name type="scientific">Linnemannia gamsii</name>
    <dbReference type="NCBI Taxonomy" id="64522"/>
    <lineage>
        <taxon>Eukaryota</taxon>
        <taxon>Fungi</taxon>
        <taxon>Fungi incertae sedis</taxon>
        <taxon>Mucoromycota</taxon>
        <taxon>Mortierellomycotina</taxon>
        <taxon>Mortierellomycetes</taxon>
        <taxon>Mortierellales</taxon>
        <taxon>Mortierellaceae</taxon>
        <taxon>Linnemannia</taxon>
    </lineage>
</organism>
<reference evidence="2" key="1">
    <citation type="journal article" date="2020" name="Fungal Divers.">
        <title>Resolving the Mortierellaceae phylogeny through synthesis of multi-gene phylogenetics and phylogenomics.</title>
        <authorList>
            <person name="Vandepol N."/>
            <person name="Liber J."/>
            <person name="Desiro A."/>
            <person name="Na H."/>
            <person name="Kennedy M."/>
            <person name="Barry K."/>
            <person name="Grigoriev I.V."/>
            <person name="Miller A.N."/>
            <person name="O'Donnell K."/>
            <person name="Stajich J.E."/>
            <person name="Bonito G."/>
        </authorList>
    </citation>
    <scope>NUCLEOTIDE SEQUENCE</scope>
    <source>
        <strain evidence="2">NVP60</strain>
    </source>
</reference>
<comment type="caution">
    <text evidence="2">The sequence shown here is derived from an EMBL/GenBank/DDBJ whole genome shotgun (WGS) entry which is preliminary data.</text>
</comment>
<feature type="non-terminal residue" evidence="2">
    <location>
        <position position="82"/>
    </location>
</feature>